<protein>
    <submittedName>
        <fullName evidence="2">Uncharacterized protein</fullName>
    </submittedName>
</protein>
<feature type="compositionally biased region" description="Basic and acidic residues" evidence="1">
    <location>
        <begin position="36"/>
        <end position="53"/>
    </location>
</feature>
<gene>
    <name evidence="2" type="ordered locus">MODMU_2534</name>
</gene>
<keyword evidence="3" id="KW-1185">Reference proteome</keyword>
<dbReference type="STRING" id="477641.MODMU_2534"/>
<organism evidence="2 3">
    <name type="scientific">Modestobacter italicus (strain DSM 44449 / CECT 9708 / BC 501)</name>
    <dbReference type="NCBI Taxonomy" id="2732864"/>
    <lineage>
        <taxon>Bacteria</taxon>
        <taxon>Bacillati</taxon>
        <taxon>Actinomycetota</taxon>
        <taxon>Actinomycetes</taxon>
        <taxon>Geodermatophilales</taxon>
        <taxon>Geodermatophilaceae</taxon>
        <taxon>Modestobacter</taxon>
    </lineage>
</organism>
<reference evidence="2 3" key="1">
    <citation type="journal article" date="2012" name="J. Bacteriol.">
        <title>Genome Sequence of Radiation-Resistant Modestobacter marinus Strain BC501, a Representative Actinobacterium That Thrives on Calcareous Stone Surfaces.</title>
        <authorList>
            <person name="Normand P."/>
            <person name="Gury J."/>
            <person name="Pujic P."/>
            <person name="Chouaia B."/>
            <person name="Crotti E."/>
            <person name="Brusetti L."/>
            <person name="Daffonchio D."/>
            <person name="Vacherie B."/>
            <person name="Barbe V."/>
            <person name="Medigue C."/>
            <person name="Calteau A."/>
            <person name="Ghodhbane-Gtari F."/>
            <person name="Essoussi I."/>
            <person name="Nouioui I."/>
            <person name="Abbassi-Ghozzi I."/>
            <person name="Gtari M."/>
        </authorList>
    </citation>
    <scope>NUCLEOTIDE SEQUENCE [LARGE SCALE GENOMIC DNA]</scope>
    <source>
        <strain evidence="3">BC 501</strain>
    </source>
</reference>
<accession>I4EX50</accession>
<dbReference type="EMBL" id="FO203431">
    <property type="protein sequence ID" value="CCH87963.1"/>
    <property type="molecule type" value="Genomic_DNA"/>
</dbReference>
<proteinExistence type="predicted"/>
<dbReference type="AlphaFoldDB" id="I4EX50"/>
<evidence type="ECO:0000313" key="2">
    <source>
        <dbReference type="EMBL" id="CCH87963.1"/>
    </source>
</evidence>
<evidence type="ECO:0000256" key="1">
    <source>
        <dbReference type="SAM" id="MobiDB-lite"/>
    </source>
</evidence>
<name>I4EX50_MODI5</name>
<evidence type="ECO:0000313" key="3">
    <source>
        <dbReference type="Proteomes" id="UP000006461"/>
    </source>
</evidence>
<dbReference type="KEGG" id="mmar:MODMU_2534"/>
<dbReference type="HOGENOM" id="CLU_1756798_0_0_11"/>
<dbReference type="Proteomes" id="UP000006461">
    <property type="component" value="Chromosome"/>
</dbReference>
<sequence length="148" mass="16586">MLPVPRERPSACTSVVEPLSTFASVEFRRSWPTRRSNHEAGAAREYARRREAEAGTGEPFPDGTFTSRPNQASRMFDVRLSDERFAAVQEIAESQHLLMSTMARALLLDRPEEERGGSRRAPVATWEDAGVRHMVSEGRHAAHARLVT</sequence>
<feature type="region of interest" description="Disordered" evidence="1">
    <location>
        <begin position="33"/>
        <end position="71"/>
    </location>
</feature>